<dbReference type="EMBL" id="CAJNNW010036689">
    <property type="protein sequence ID" value="CAE8736729.1"/>
    <property type="molecule type" value="Genomic_DNA"/>
</dbReference>
<evidence type="ECO:0000256" key="1">
    <source>
        <dbReference type="SAM" id="Phobius"/>
    </source>
</evidence>
<dbReference type="Gene3D" id="1.20.1070.10">
    <property type="entry name" value="Rhodopsin 7-helix transmembrane proteins"/>
    <property type="match status" value="1"/>
</dbReference>
<comment type="caution">
    <text evidence="2">The sequence shown here is derived from an EMBL/GenBank/DDBJ whole genome shotgun (WGS) entry which is preliminary data.</text>
</comment>
<evidence type="ECO:0000313" key="3">
    <source>
        <dbReference type="Proteomes" id="UP000626109"/>
    </source>
</evidence>
<feature type="transmembrane region" description="Helical" evidence="1">
    <location>
        <begin position="20"/>
        <end position="38"/>
    </location>
</feature>
<accession>A0A813LST8</accession>
<feature type="transmembrane region" description="Helical" evidence="1">
    <location>
        <begin position="45"/>
        <end position="64"/>
    </location>
</feature>
<dbReference type="SUPFAM" id="SSF81321">
    <property type="entry name" value="Family A G protein-coupled receptor-like"/>
    <property type="match status" value="1"/>
</dbReference>
<evidence type="ECO:0000313" key="2">
    <source>
        <dbReference type="EMBL" id="CAE8736729.1"/>
    </source>
</evidence>
<proteinExistence type="predicted"/>
<dbReference type="AlphaFoldDB" id="A0A813LST8"/>
<reference evidence="2" key="1">
    <citation type="submission" date="2021-02" db="EMBL/GenBank/DDBJ databases">
        <authorList>
            <person name="Dougan E. K."/>
            <person name="Rhodes N."/>
            <person name="Thang M."/>
            <person name="Chan C."/>
        </authorList>
    </citation>
    <scope>NUCLEOTIDE SEQUENCE</scope>
</reference>
<keyword evidence="1" id="KW-1133">Transmembrane helix</keyword>
<protein>
    <submittedName>
        <fullName evidence="2">Uncharacterized protein</fullName>
    </submittedName>
</protein>
<gene>
    <name evidence="2" type="ORF">PGLA2088_LOCUS48446</name>
</gene>
<sequence length="101" mass="11057">MAPPADCLNYAEWNRTYNAIYLGIAAMGSATIFSLLQLPNASKSYCTALTITGIVTLIAIYHYVRIFNSWAEAFEAVSEDGGDDAVRLTGARFNDAYSYVD</sequence>
<keyword evidence="1" id="KW-0472">Membrane</keyword>
<name>A0A813LST8_POLGL</name>
<keyword evidence="1" id="KW-0812">Transmembrane</keyword>
<organism evidence="2 3">
    <name type="scientific">Polarella glacialis</name>
    <name type="common">Dinoflagellate</name>
    <dbReference type="NCBI Taxonomy" id="89957"/>
    <lineage>
        <taxon>Eukaryota</taxon>
        <taxon>Sar</taxon>
        <taxon>Alveolata</taxon>
        <taxon>Dinophyceae</taxon>
        <taxon>Suessiales</taxon>
        <taxon>Suessiaceae</taxon>
        <taxon>Polarella</taxon>
    </lineage>
</organism>
<dbReference type="Proteomes" id="UP000626109">
    <property type="component" value="Unassembled WGS sequence"/>
</dbReference>